<keyword evidence="2" id="KW-0614">Plasmid</keyword>
<reference evidence="2 3" key="1">
    <citation type="journal article" date="2022" name="Int. J. Syst. Evol. Microbiol.">
        <title>Apilactobacillus apisilvae sp. nov., Nicolia spurrieriana gen. nov. sp. nov., Bombilactobacillus folatiphilus sp. nov. and Bombilactobacillus thymidiniphilus sp. nov., four new lactic acid bacterial isolates from stingless bees Tetragonula carbonaria and Austroplebeia australis.</title>
        <authorList>
            <person name="Oliphant S.A."/>
            <person name="Watson-Haigh N.S."/>
            <person name="Sumby K.M."/>
            <person name="Gardner J."/>
            <person name="Groom S."/>
            <person name="Jiranek V."/>
        </authorList>
    </citation>
    <scope>NUCLEOTIDE SEQUENCE [LARGE SCALE GENOMIC DNA]</scope>
    <source>
        <strain evidence="2 3">SG5_A10</strain>
    </source>
</reference>
<protein>
    <submittedName>
        <fullName evidence="2">Uncharacterized protein</fullName>
    </submittedName>
</protein>
<accession>A0ABY4PK00</accession>
<name>A0ABY4PK00_9LACO</name>
<gene>
    <name evidence="2" type="ORF">MOO46_07570</name>
</gene>
<dbReference type="RefSeq" id="WP_249511747.1">
    <property type="nucleotide sequence ID" value="NZ_CP093363.1"/>
</dbReference>
<organism evidence="2 3">
    <name type="scientific">Apilactobacillus apisilvae</name>
    <dbReference type="NCBI Taxonomy" id="2923364"/>
    <lineage>
        <taxon>Bacteria</taxon>
        <taxon>Bacillati</taxon>
        <taxon>Bacillota</taxon>
        <taxon>Bacilli</taxon>
        <taxon>Lactobacillales</taxon>
        <taxon>Lactobacillaceae</taxon>
        <taxon>Apilactobacillus</taxon>
    </lineage>
</organism>
<evidence type="ECO:0000313" key="2">
    <source>
        <dbReference type="EMBL" id="UQS85783.1"/>
    </source>
</evidence>
<feature type="region of interest" description="Disordered" evidence="1">
    <location>
        <begin position="82"/>
        <end position="101"/>
    </location>
</feature>
<sequence>MAVKTMSDVHIRLKLTKQVATNVQTVAILTSGKDDQVHNYVYGLDDDYSHDFDENTSVNKLIEKAFEVTDFSGVVQVIQAPSSDVPGSKAQSQPSGAGGTVTMPDTNKYVYALMQHINDGFNYVVPDGLSVKDLEAVSDYLYKTQAAMVIAQVKSIDDLRALHDYSSANQKMSQTQLNPVYAIVETGTHVPGVQLAASATANAPVDLMKIGNESEFIPDDDLSVEDIETIKELHGSCVVNKADDMMMLQGYSLGDNYADQFVNTKIVKDTFQYDLQKQLNNSKHLHFDDNGINLLYQTAKLTSKKLFNDGYLDGEADIGKKTYSETSDYEKSTRTYNGLNINAKVMSSIETVNVVLDLLE</sequence>
<evidence type="ECO:0000313" key="3">
    <source>
        <dbReference type="Proteomes" id="UP000831859"/>
    </source>
</evidence>
<geneLocation type="plasmid" evidence="2 3">
    <name>p1unnamed</name>
</geneLocation>
<dbReference type="Proteomes" id="UP000831859">
    <property type="component" value="Plasmid p1unnamed"/>
</dbReference>
<keyword evidence="3" id="KW-1185">Reference proteome</keyword>
<evidence type="ECO:0000256" key="1">
    <source>
        <dbReference type="SAM" id="MobiDB-lite"/>
    </source>
</evidence>
<dbReference type="EMBL" id="CP093363">
    <property type="protein sequence ID" value="UQS85783.1"/>
    <property type="molecule type" value="Genomic_DNA"/>
</dbReference>
<proteinExistence type="predicted"/>